<dbReference type="SMART" id="SM00318">
    <property type="entry name" value="SNc"/>
    <property type="match status" value="1"/>
</dbReference>
<dbReference type="GO" id="GO:0004519">
    <property type="term" value="F:endonuclease activity"/>
    <property type="evidence" value="ECO:0007669"/>
    <property type="project" value="UniProtKB-KW"/>
</dbReference>
<dbReference type="PROSITE" id="PS50830">
    <property type="entry name" value="TNASE_3"/>
    <property type="match status" value="1"/>
</dbReference>
<comment type="caution">
    <text evidence="6">The sequence shown here is derived from an EMBL/GenBank/DDBJ whole genome shotgun (WGS) entry which is preliminary data.</text>
</comment>
<evidence type="ECO:0000256" key="4">
    <source>
        <dbReference type="SAM" id="Phobius"/>
    </source>
</evidence>
<evidence type="ECO:0000256" key="1">
    <source>
        <dbReference type="ARBA" id="ARBA00022722"/>
    </source>
</evidence>
<accession>A0A2M6YTM8</accession>
<feature type="transmembrane region" description="Helical" evidence="4">
    <location>
        <begin position="9"/>
        <end position="25"/>
    </location>
</feature>
<dbReference type="SUPFAM" id="SSF50199">
    <property type="entry name" value="Staphylococcal nuclease"/>
    <property type="match status" value="1"/>
</dbReference>
<protein>
    <recommendedName>
        <fullName evidence="5">TNase-like domain-containing protein</fullName>
    </recommendedName>
</protein>
<dbReference type="Proteomes" id="UP000230184">
    <property type="component" value="Unassembled WGS sequence"/>
</dbReference>
<evidence type="ECO:0000313" key="6">
    <source>
        <dbReference type="EMBL" id="PIU36835.1"/>
    </source>
</evidence>
<evidence type="ECO:0000259" key="5">
    <source>
        <dbReference type="PROSITE" id="PS50830"/>
    </source>
</evidence>
<keyword evidence="1" id="KW-0540">Nuclease</keyword>
<dbReference type="AlphaFoldDB" id="A0A2M6YTM8"/>
<dbReference type="PANTHER" id="PTHR12302">
    <property type="entry name" value="EBNA2 BINDING PROTEIN P100"/>
    <property type="match status" value="1"/>
</dbReference>
<keyword evidence="3" id="KW-0378">Hydrolase</keyword>
<evidence type="ECO:0000256" key="2">
    <source>
        <dbReference type="ARBA" id="ARBA00022759"/>
    </source>
</evidence>
<name>A0A2M6YTM8_9BACT</name>
<keyword evidence="4" id="KW-0812">Transmembrane</keyword>
<dbReference type="GO" id="GO:0016787">
    <property type="term" value="F:hydrolase activity"/>
    <property type="evidence" value="ECO:0007669"/>
    <property type="project" value="UniProtKB-KW"/>
</dbReference>
<dbReference type="EMBL" id="PEWY01000117">
    <property type="protein sequence ID" value="PIU36835.1"/>
    <property type="molecule type" value="Genomic_DNA"/>
</dbReference>
<reference evidence="7" key="1">
    <citation type="submission" date="2017-09" db="EMBL/GenBank/DDBJ databases">
        <title>Depth-based differentiation of microbial function through sediment-hosted aquifers and enrichment of novel symbionts in the deep terrestrial subsurface.</title>
        <authorList>
            <person name="Probst A.J."/>
            <person name="Ladd B."/>
            <person name="Jarett J.K."/>
            <person name="Geller-Mcgrath D.E."/>
            <person name="Sieber C.M.K."/>
            <person name="Emerson J.B."/>
            <person name="Anantharaman K."/>
            <person name="Thomas B.C."/>
            <person name="Malmstrom R."/>
            <person name="Stieglmeier M."/>
            <person name="Klingl A."/>
            <person name="Woyke T."/>
            <person name="Ryan C.M."/>
            <person name="Banfield J.F."/>
        </authorList>
    </citation>
    <scope>NUCLEOTIDE SEQUENCE [LARGE SCALE GENOMIC DNA]</scope>
</reference>
<dbReference type="InterPro" id="IPR016071">
    <property type="entry name" value="Staphylococal_nuclease_OB-fold"/>
</dbReference>
<keyword evidence="2" id="KW-0255">Endonuclease</keyword>
<keyword evidence="4" id="KW-1133">Transmembrane helix</keyword>
<sequence>MTRADRKKLIIYLLIIIYAIFQLISGKNNPQLKVFINPTNVPTPTFFIGKKQAALVTRVIDGDTIEIEGEIKVRYIGINSPEIEQCFANESYLENKKLVEGKKITMIKDVSDKDKYGRLLRYVYVDDQFVNEYLIKNGFAKLMTIKPDIKYGLQFKADQAEAKVNNLGIWKACPSTK</sequence>
<proteinExistence type="predicted"/>
<evidence type="ECO:0000256" key="3">
    <source>
        <dbReference type="ARBA" id="ARBA00022801"/>
    </source>
</evidence>
<keyword evidence="4" id="KW-0472">Membrane</keyword>
<gene>
    <name evidence="6" type="ORF">COT02_03970</name>
</gene>
<dbReference type="Pfam" id="PF00565">
    <property type="entry name" value="SNase"/>
    <property type="match status" value="1"/>
</dbReference>
<dbReference type="InterPro" id="IPR035437">
    <property type="entry name" value="SNase_OB-fold_sf"/>
</dbReference>
<dbReference type="Gene3D" id="2.40.50.90">
    <property type="match status" value="1"/>
</dbReference>
<feature type="domain" description="TNase-like" evidence="5">
    <location>
        <begin position="50"/>
        <end position="172"/>
    </location>
</feature>
<organism evidence="6 7">
    <name type="scientific">Candidatus Roizmanbacteria bacterium CG07_land_8_20_14_0_80_34_15</name>
    <dbReference type="NCBI Taxonomy" id="1974849"/>
    <lineage>
        <taxon>Bacteria</taxon>
        <taxon>Candidatus Roizmaniibacteriota</taxon>
    </lineage>
</organism>
<dbReference type="PANTHER" id="PTHR12302:SF3">
    <property type="entry name" value="SERINE_THREONINE-PROTEIN KINASE 31"/>
    <property type="match status" value="1"/>
</dbReference>
<evidence type="ECO:0000313" key="7">
    <source>
        <dbReference type="Proteomes" id="UP000230184"/>
    </source>
</evidence>